<comment type="catalytic activity">
    <reaction evidence="1 9">
        <text>N-(5-phospho-beta-D-ribosyl)anthranilate = 1-(2-carboxyphenylamino)-1-deoxy-D-ribulose 5-phosphate</text>
        <dbReference type="Rhea" id="RHEA:21540"/>
        <dbReference type="ChEBI" id="CHEBI:18277"/>
        <dbReference type="ChEBI" id="CHEBI:58613"/>
        <dbReference type="EC" id="5.3.1.24"/>
    </reaction>
</comment>
<comment type="pathway">
    <text evidence="2 9">Amino-acid biosynthesis; L-tryptophan biosynthesis; L-tryptophan from chorismate: step 3/5.</text>
</comment>
<accession>A0A399END6</accession>
<dbReference type="InterPro" id="IPR011060">
    <property type="entry name" value="RibuloseP-bd_barrel"/>
</dbReference>
<evidence type="ECO:0000256" key="1">
    <source>
        <dbReference type="ARBA" id="ARBA00001164"/>
    </source>
</evidence>
<keyword evidence="12" id="KW-1185">Reference proteome</keyword>
<evidence type="ECO:0000256" key="4">
    <source>
        <dbReference type="ARBA" id="ARBA00022272"/>
    </source>
</evidence>
<evidence type="ECO:0000256" key="7">
    <source>
        <dbReference type="ARBA" id="ARBA00023141"/>
    </source>
</evidence>
<evidence type="ECO:0000256" key="2">
    <source>
        <dbReference type="ARBA" id="ARBA00004664"/>
    </source>
</evidence>
<evidence type="ECO:0000259" key="10">
    <source>
        <dbReference type="Pfam" id="PF00697"/>
    </source>
</evidence>
<keyword evidence="7 9" id="KW-0057">Aromatic amino acid biosynthesis</keyword>
<gene>
    <name evidence="9 11" type="primary">trpF</name>
    <name evidence="11" type="ORF">Mrose_02408</name>
</gene>
<dbReference type="Gene3D" id="3.20.20.70">
    <property type="entry name" value="Aldolase class I"/>
    <property type="match status" value="1"/>
</dbReference>
<keyword evidence="8 9" id="KW-0413">Isomerase</keyword>
<name>A0A399END6_9DEIN</name>
<evidence type="ECO:0000256" key="9">
    <source>
        <dbReference type="HAMAP-Rule" id="MF_00135"/>
    </source>
</evidence>
<keyword evidence="5 9" id="KW-0028">Amino-acid biosynthesis</keyword>
<dbReference type="RefSeq" id="WP_119278611.1">
    <property type="nucleotide sequence ID" value="NZ_QWLA01000048.1"/>
</dbReference>
<dbReference type="InterPro" id="IPR001240">
    <property type="entry name" value="PRAI_dom"/>
</dbReference>
<evidence type="ECO:0000313" key="12">
    <source>
        <dbReference type="Proteomes" id="UP000265341"/>
    </source>
</evidence>
<evidence type="ECO:0000256" key="8">
    <source>
        <dbReference type="ARBA" id="ARBA00023235"/>
    </source>
</evidence>
<dbReference type="HAMAP" id="MF_00135">
    <property type="entry name" value="PRAI"/>
    <property type="match status" value="1"/>
</dbReference>
<sequence length="207" mass="22418">MVKAKICGITRLEDALLAERWGAWAVGFILVPSSRRYRPPEHYASISRALGPFITRVGVFQDTPPEAVLEAMRTARLQVAQLHGDEPPEWAEALRAHFPLIKAFKLSGPADPRLADYPADALMLDGASPGSGQGYPLEWLEPLRHHPRLIVAGGLTPENLGPVLALRPYAVDVSSGVEEAPGLKSPQKLRAFLQTVDNSGSIVETCG</sequence>
<comment type="caution">
    <text evidence="11">The sequence shown here is derived from an EMBL/GenBank/DDBJ whole genome shotgun (WGS) entry which is preliminary data.</text>
</comment>
<proteinExistence type="inferred from homology"/>
<dbReference type="AlphaFoldDB" id="A0A399END6"/>
<evidence type="ECO:0000256" key="5">
    <source>
        <dbReference type="ARBA" id="ARBA00022605"/>
    </source>
</evidence>
<dbReference type="CDD" id="cd00405">
    <property type="entry name" value="PRAI"/>
    <property type="match status" value="1"/>
</dbReference>
<keyword evidence="6 9" id="KW-0822">Tryptophan biosynthesis</keyword>
<feature type="domain" description="N-(5'phosphoribosyl) anthranilate isomerase (PRAI)" evidence="10">
    <location>
        <begin position="4"/>
        <end position="194"/>
    </location>
</feature>
<dbReference type="GO" id="GO:0004640">
    <property type="term" value="F:phosphoribosylanthranilate isomerase activity"/>
    <property type="evidence" value="ECO:0007669"/>
    <property type="project" value="UniProtKB-UniRule"/>
</dbReference>
<dbReference type="UniPathway" id="UPA00035">
    <property type="reaction ID" value="UER00042"/>
</dbReference>
<evidence type="ECO:0000256" key="3">
    <source>
        <dbReference type="ARBA" id="ARBA00012572"/>
    </source>
</evidence>
<dbReference type="PANTHER" id="PTHR42894">
    <property type="entry name" value="N-(5'-PHOSPHORIBOSYL)ANTHRANILATE ISOMERASE"/>
    <property type="match status" value="1"/>
</dbReference>
<dbReference type="PANTHER" id="PTHR42894:SF1">
    <property type="entry name" value="N-(5'-PHOSPHORIBOSYL)ANTHRANILATE ISOMERASE"/>
    <property type="match status" value="1"/>
</dbReference>
<dbReference type="SUPFAM" id="SSF51366">
    <property type="entry name" value="Ribulose-phoshate binding barrel"/>
    <property type="match status" value="1"/>
</dbReference>
<comment type="similarity">
    <text evidence="9">Belongs to the TrpF family.</text>
</comment>
<dbReference type="GO" id="GO:0000162">
    <property type="term" value="P:L-tryptophan biosynthetic process"/>
    <property type="evidence" value="ECO:0007669"/>
    <property type="project" value="UniProtKB-UniRule"/>
</dbReference>
<dbReference type="Proteomes" id="UP000265341">
    <property type="component" value="Unassembled WGS sequence"/>
</dbReference>
<evidence type="ECO:0000256" key="6">
    <source>
        <dbReference type="ARBA" id="ARBA00022822"/>
    </source>
</evidence>
<dbReference type="EMBL" id="QWLA01000048">
    <property type="protein sequence ID" value="RIH85033.1"/>
    <property type="molecule type" value="Genomic_DNA"/>
</dbReference>
<evidence type="ECO:0000313" key="11">
    <source>
        <dbReference type="EMBL" id="RIH85033.1"/>
    </source>
</evidence>
<dbReference type="Pfam" id="PF00697">
    <property type="entry name" value="PRAI"/>
    <property type="match status" value="1"/>
</dbReference>
<dbReference type="OrthoDB" id="9786954at2"/>
<reference evidence="11 12" key="1">
    <citation type="submission" date="2018-08" db="EMBL/GenBank/DDBJ databases">
        <title>Meiothermus roseus NBRC 110900 genome sequencing project.</title>
        <authorList>
            <person name="Da Costa M.S."/>
            <person name="Albuquerque L."/>
            <person name="Raposo P."/>
            <person name="Froufe H.J.C."/>
            <person name="Barroso C.S."/>
            <person name="Egas C."/>
        </authorList>
    </citation>
    <scope>NUCLEOTIDE SEQUENCE [LARGE SCALE GENOMIC DNA]</scope>
    <source>
        <strain evidence="11 12">NBRC 110900</strain>
    </source>
</reference>
<dbReference type="EC" id="5.3.1.24" evidence="3 9"/>
<dbReference type="InterPro" id="IPR013785">
    <property type="entry name" value="Aldolase_TIM"/>
</dbReference>
<dbReference type="InterPro" id="IPR044643">
    <property type="entry name" value="TrpF_fam"/>
</dbReference>
<protein>
    <recommendedName>
        <fullName evidence="4 9">N-(5'-phosphoribosyl)anthranilate isomerase</fullName>
        <shortName evidence="9">PRAI</shortName>
        <ecNumber evidence="3 9">5.3.1.24</ecNumber>
    </recommendedName>
</protein>
<organism evidence="11 12">
    <name type="scientific">Calidithermus roseus</name>
    <dbReference type="NCBI Taxonomy" id="1644118"/>
    <lineage>
        <taxon>Bacteria</taxon>
        <taxon>Thermotogati</taxon>
        <taxon>Deinococcota</taxon>
        <taxon>Deinococci</taxon>
        <taxon>Thermales</taxon>
        <taxon>Thermaceae</taxon>
        <taxon>Calidithermus</taxon>
    </lineage>
</organism>